<dbReference type="RefSeq" id="WP_092048074.1">
    <property type="nucleotide sequence ID" value="NZ_FOQD01000003.1"/>
</dbReference>
<dbReference type="Proteomes" id="UP000199518">
    <property type="component" value="Unassembled WGS sequence"/>
</dbReference>
<protein>
    <submittedName>
        <fullName evidence="1">Capsid protein</fullName>
    </submittedName>
</protein>
<accession>A0A1I3D086</accession>
<reference evidence="2" key="1">
    <citation type="submission" date="2016-10" db="EMBL/GenBank/DDBJ databases">
        <authorList>
            <person name="Varghese N."/>
            <person name="Submissions S."/>
        </authorList>
    </citation>
    <scope>NUCLEOTIDE SEQUENCE [LARGE SCALE GENOMIC DNA]</scope>
    <source>
        <strain evidence="2">DSM 26348</strain>
    </source>
</reference>
<keyword evidence="2" id="KW-1185">Reference proteome</keyword>
<evidence type="ECO:0000313" key="2">
    <source>
        <dbReference type="Proteomes" id="UP000199518"/>
    </source>
</evidence>
<dbReference type="GO" id="GO:0005198">
    <property type="term" value="F:structural molecule activity"/>
    <property type="evidence" value="ECO:0007669"/>
    <property type="project" value="InterPro"/>
</dbReference>
<evidence type="ECO:0000313" key="1">
    <source>
        <dbReference type="EMBL" id="SFH80180.1"/>
    </source>
</evidence>
<gene>
    <name evidence="1" type="ORF">SAMN05421753_10339</name>
</gene>
<dbReference type="InterPro" id="IPR006429">
    <property type="entry name" value="Phage_lambda_portal"/>
</dbReference>
<proteinExistence type="predicted"/>
<dbReference type="Pfam" id="PF05136">
    <property type="entry name" value="Phage_portal_2"/>
    <property type="match status" value="1"/>
</dbReference>
<name>A0A1I3D086_9PLAN</name>
<sequence length="454" mass="50954">MLSILRDHFATFGLRARYQRLLQERLLELAESPRAVAEEGGDWQLLGGGKSPVSEVRRASIRDRARRAVRENPHACNILRLLQAYVTGPGLQLSHQPRASANDIPDGSEMLVAAADQIWRAFQRRNCRHYSFQEHARRTWRDGECFIRRFSSTDGAPSVRFVDPEWIVASPDAPGSQGIVTARHDVEEPIAYLQSRPGAPQEIERVAAEEMLQTRIGVDSNEKRGISLFAPLLDPLDGYEKWMETEMLARKLQSSIVLWRKVQGSPQMADGLADQAGHYGSSGREGRRERFAPGTILTTNHGTDIQFLQPNTNFGDAVPLGRMVLLSIAAGAGLPEFMLTADASNGNFASTMVAEGPAVKFFQSEQQFFAGEFTRIWRWVMQDAIEQRQLPEEFFGQVDVRWSFPQLVNRDRSKERMADVRLVEAGVLSRAEVARRDGVEPEIMQAELQSEQPG</sequence>
<dbReference type="OrthoDB" id="208663at2"/>
<organism evidence="1 2">
    <name type="scientific">Planctomicrobium piriforme</name>
    <dbReference type="NCBI Taxonomy" id="1576369"/>
    <lineage>
        <taxon>Bacteria</taxon>
        <taxon>Pseudomonadati</taxon>
        <taxon>Planctomycetota</taxon>
        <taxon>Planctomycetia</taxon>
        <taxon>Planctomycetales</taxon>
        <taxon>Planctomycetaceae</taxon>
        <taxon>Planctomicrobium</taxon>
    </lineage>
</organism>
<dbReference type="STRING" id="1576369.SAMN05421753_10339"/>
<dbReference type="GO" id="GO:0019068">
    <property type="term" value="P:virion assembly"/>
    <property type="evidence" value="ECO:0007669"/>
    <property type="project" value="InterPro"/>
</dbReference>
<dbReference type="AlphaFoldDB" id="A0A1I3D086"/>
<dbReference type="EMBL" id="FOQD01000003">
    <property type="protein sequence ID" value="SFH80180.1"/>
    <property type="molecule type" value="Genomic_DNA"/>
</dbReference>